<evidence type="ECO:0000313" key="3">
    <source>
        <dbReference type="EMBL" id="KZT37125.1"/>
    </source>
</evidence>
<dbReference type="PANTHER" id="PTHR24321:SF8">
    <property type="entry name" value="ESTRADIOL 17-BETA-DEHYDROGENASE 8-RELATED"/>
    <property type="match status" value="1"/>
</dbReference>
<evidence type="ECO:0000256" key="1">
    <source>
        <dbReference type="ARBA" id="ARBA00006484"/>
    </source>
</evidence>
<accession>A0A166C6D6</accession>
<dbReference type="SUPFAM" id="SSF51735">
    <property type="entry name" value="NAD(P)-binding Rossmann-fold domains"/>
    <property type="match status" value="1"/>
</dbReference>
<protein>
    <submittedName>
        <fullName evidence="3">NAD(P)-binding protein</fullName>
    </submittedName>
</protein>
<proteinExistence type="inferred from homology"/>
<organism evidence="3 4">
    <name type="scientific">Sistotremastrum suecicum HHB10207 ss-3</name>
    <dbReference type="NCBI Taxonomy" id="1314776"/>
    <lineage>
        <taxon>Eukaryota</taxon>
        <taxon>Fungi</taxon>
        <taxon>Dikarya</taxon>
        <taxon>Basidiomycota</taxon>
        <taxon>Agaricomycotina</taxon>
        <taxon>Agaricomycetes</taxon>
        <taxon>Sistotremastrales</taxon>
        <taxon>Sistotremastraceae</taxon>
        <taxon>Sistotremastrum</taxon>
    </lineage>
</organism>
<keyword evidence="2" id="KW-0560">Oxidoreductase</keyword>
<reference evidence="3 4" key="1">
    <citation type="journal article" date="2016" name="Mol. Biol. Evol.">
        <title>Comparative Genomics of Early-Diverging Mushroom-Forming Fungi Provides Insights into the Origins of Lignocellulose Decay Capabilities.</title>
        <authorList>
            <person name="Nagy L.G."/>
            <person name="Riley R."/>
            <person name="Tritt A."/>
            <person name="Adam C."/>
            <person name="Daum C."/>
            <person name="Floudas D."/>
            <person name="Sun H."/>
            <person name="Yadav J.S."/>
            <person name="Pangilinan J."/>
            <person name="Larsson K.H."/>
            <person name="Matsuura K."/>
            <person name="Barry K."/>
            <person name="Labutti K."/>
            <person name="Kuo R."/>
            <person name="Ohm R.A."/>
            <person name="Bhattacharya S.S."/>
            <person name="Shirouzu T."/>
            <person name="Yoshinaga Y."/>
            <person name="Martin F.M."/>
            <person name="Grigoriev I.V."/>
            <person name="Hibbett D.S."/>
        </authorList>
    </citation>
    <scope>NUCLEOTIDE SEQUENCE [LARGE SCALE GENOMIC DNA]</scope>
    <source>
        <strain evidence="3 4">HHB10207 ss-3</strain>
    </source>
</reference>
<evidence type="ECO:0000313" key="4">
    <source>
        <dbReference type="Proteomes" id="UP000076798"/>
    </source>
</evidence>
<sequence>MDIGLTGVHVLITGASGGIGLETAKSFSVSRSKQSNLDQGCYVTAHYNSNLAPLQPLIDQYGADRITALKADLTVEKDVIHLFSAIPTVQVAVINHGIWPTEDVPVASMSLAQWEKTIACNLTSSFLVAREYLKKLSIAPENIKDKASIVLIGSSSGRFGEAGHADYSASKSALMYGVTLSLKNEIVKIAKHGRVNCIAPGWVKTPMAEQALQNPDVVYAALATTPLKRVAEPIDVANQVLVIASPILSRHVTGEVIMVTGGLEGRLLNKPHDI</sequence>
<dbReference type="Gene3D" id="3.40.50.720">
    <property type="entry name" value="NAD(P)-binding Rossmann-like Domain"/>
    <property type="match status" value="1"/>
</dbReference>
<dbReference type="STRING" id="1314776.A0A166C6D6"/>
<dbReference type="InterPro" id="IPR036291">
    <property type="entry name" value="NAD(P)-bd_dom_sf"/>
</dbReference>
<name>A0A166C6D6_9AGAM</name>
<dbReference type="Pfam" id="PF13561">
    <property type="entry name" value="adh_short_C2"/>
    <property type="match status" value="1"/>
</dbReference>
<dbReference type="Proteomes" id="UP000076798">
    <property type="component" value="Unassembled WGS sequence"/>
</dbReference>
<evidence type="ECO:0000256" key="2">
    <source>
        <dbReference type="ARBA" id="ARBA00023002"/>
    </source>
</evidence>
<dbReference type="PRINTS" id="PR00081">
    <property type="entry name" value="GDHRDH"/>
</dbReference>
<dbReference type="InterPro" id="IPR002347">
    <property type="entry name" value="SDR_fam"/>
</dbReference>
<dbReference type="AlphaFoldDB" id="A0A166C6D6"/>
<gene>
    <name evidence="3" type="ORF">SISSUDRAFT_1006565</name>
</gene>
<dbReference type="OrthoDB" id="10253736at2759"/>
<dbReference type="EMBL" id="KV428090">
    <property type="protein sequence ID" value="KZT37125.1"/>
    <property type="molecule type" value="Genomic_DNA"/>
</dbReference>
<keyword evidence="4" id="KW-1185">Reference proteome</keyword>
<comment type="similarity">
    <text evidence="1">Belongs to the short-chain dehydrogenases/reductases (SDR) family.</text>
</comment>
<dbReference type="GO" id="GO:0016491">
    <property type="term" value="F:oxidoreductase activity"/>
    <property type="evidence" value="ECO:0007669"/>
    <property type="project" value="UniProtKB-KW"/>
</dbReference>
<feature type="non-terminal residue" evidence="3">
    <location>
        <position position="274"/>
    </location>
</feature>
<dbReference type="PANTHER" id="PTHR24321">
    <property type="entry name" value="DEHYDROGENASES, SHORT CHAIN"/>
    <property type="match status" value="1"/>
</dbReference>